<sequence length="140" mass="15754">MPKLLDLRIALDDLNINPEAVNLVDLQTLVVEEYPRAYTYHRKGLVQVVNVEDAPTKDELNSFVRRAVARCLPHGQVTPQAQTLYDLVNFSPRVEGAMSKVEALRLVRQTVEAIRIESGTATVFDGDKALALLRQQYTHI</sequence>
<name>A0A8S5LB62_9CAUD</name>
<organism evidence="1">
    <name type="scientific">Siphoviridae sp. ctXOZ1</name>
    <dbReference type="NCBI Taxonomy" id="2823585"/>
    <lineage>
        <taxon>Viruses</taxon>
        <taxon>Duplodnaviria</taxon>
        <taxon>Heunggongvirae</taxon>
        <taxon>Uroviricota</taxon>
        <taxon>Caudoviricetes</taxon>
    </lineage>
</organism>
<proteinExistence type="predicted"/>
<dbReference type="EMBL" id="BK014672">
    <property type="protein sequence ID" value="DAD67244.1"/>
    <property type="molecule type" value="Genomic_DNA"/>
</dbReference>
<accession>A0A8S5LB62</accession>
<protein>
    <submittedName>
        <fullName evidence="1">Uncharacterized protein</fullName>
    </submittedName>
</protein>
<evidence type="ECO:0000313" key="1">
    <source>
        <dbReference type="EMBL" id="DAD67244.1"/>
    </source>
</evidence>
<reference evidence="1" key="1">
    <citation type="journal article" date="2021" name="Proc. Natl. Acad. Sci. U.S.A.">
        <title>A Catalog of Tens of Thousands of Viruses from Human Metagenomes Reveals Hidden Associations with Chronic Diseases.</title>
        <authorList>
            <person name="Tisza M.J."/>
            <person name="Buck C.B."/>
        </authorList>
    </citation>
    <scope>NUCLEOTIDE SEQUENCE</scope>
    <source>
        <strain evidence="1">CtXOZ1</strain>
    </source>
</reference>